<feature type="non-terminal residue" evidence="2">
    <location>
        <position position="159"/>
    </location>
</feature>
<feature type="non-terminal residue" evidence="2">
    <location>
        <position position="1"/>
    </location>
</feature>
<dbReference type="Proteomes" id="UP001189429">
    <property type="component" value="Unassembled WGS sequence"/>
</dbReference>
<gene>
    <name evidence="2" type="ORF">PCOR1329_LOCUS20774</name>
</gene>
<feature type="region of interest" description="Disordered" evidence="1">
    <location>
        <begin position="67"/>
        <end position="159"/>
    </location>
</feature>
<accession>A0ABN9RHH8</accession>
<reference evidence="2" key="1">
    <citation type="submission" date="2023-10" db="EMBL/GenBank/DDBJ databases">
        <authorList>
            <person name="Chen Y."/>
            <person name="Shah S."/>
            <person name="Dougan E. K."/>
            <person name="Thang M."/>
            <person name="Chan C."/>
        </authorList>
    </citation>
    <scope>NUCLEOTIDE SEQUENCE [LARGE SCALE GENOMIC DNA]</scope>
</reference>
<evidence type="ECO:0000256" key="1">
    <source>
        <dbReference type="SAM" id="MobiDB-lite"/>
    </source>
</evidence>
<evidence type="ECO:0000313" key="2">
    <source>
        <dbReference type="EMBL" id="CAK0818527.1"/>
    </source>
</evidence>
<feature type="region of interest" description="Disordered" evidence="1">
    <location>
        <begin position="1"/>
        <end position="31"/>
    </location>
</feature>
<feature type="compositionally biased region" description="Basic and acidic residues" evidence="1">
    <location>
        <begin position="77"/>
        <end position="86"/>
    </location>
</feature>
<dbReference type="EMBL" id="CAUYUJ010006749">
    <property type="protein sequence ID" value="CAK0818527.1"/>
    <property type="molecule type" value="Genomic_DNA"/>
</dbReference>
<feature type="compositionally biased region" description="Basic and acidic residues" evidence="1">
    <location>
        <begin position="104"/>
        <end position="114"/>
    </location>
</feature>
<keyword evidence="3" id="KW-1185">Reference proteome</keyword>
<proteinExistence type="predicted"/>
<comment type="caution">
    <text evidence="2">The sequence shown here is derived from an EMBL/GenBank/DDBJ whole genome shotgun (WGS) entry which is preliminary data.</text>
</comment>
<sequence length="159" mass="16436">EEEEEEEAFLRRRAAGSPPPHGPLGAVGHGPELGAEVAVGRAAVAGTAGAALRRGYAGCRWWRRGIRARGGGSGPIKEGRPRDDVRGVQVRGGPFPTRGGPSHQRQDGQEEAAGRLRGALQSCLRPAALPSRDGCHREGGAQGAGAHGGAPAARELQHE</sequence>
<protein>
    <submittedName>
        <fullName evidence="2">Uncharacterized protein</fullName>
    </submittedName>
</protein>
<organism evidence="2 3">
    <name type="scientific">Prorocentrum cordatum</name>
    <dbReference type="NCBI Taxonomy" id="2364126"/>
    <lineage>
        <taxon>Eukaryota</taxon>
        <taxon>Sar</taxon>
        <taxon>Alveolata</taxon>
        <taxon>Dinophyceae</taxon>
        <taxon>Prorocentrales</taxon>
        <taxon>Prorocentraceae</taxon>
        <taxon>Prorocentrum</taxon>
    </lineage>
</organism>
<name>A0ABN9RHH8_9DINO</name>
<evidence type="ECO:0000313" key="3">
    <source>
        <dbReference type="Proteomes" id="UP001189429"/>
    </source>
</evidence>